<dbReference type="Pfam" id="PF00282">
    <property type="entry name" value="Pyridoxal_deC"/>
    <property type="match status" value="1"/>
</dbReference>
<dbReference type="GO" id="GO:0016831">
    <property type="term" value="F:carboxy-lyase activity"/>
    <property type="evidence" value="ECO:0007669"/>
    <property type="project" value="UniProtKB-KW"/>
</dbReference>
<dbReference type="PANTHER" id="PTHR45677:SF8">
    <property type="entry name" value="CYSTEINE SULFINIC ACID DECARBOXYLASE"/>
    <property type="match status" value="1"/>
</dbReference>
<comment type="cofactor">
    <cofactor evidence="1 6 7">
        <name>pyridoxal 5'-phosphate</name>
        <dbReference type="ChEBI" id="CHEBI:597326"/>
    </cofactor>
</comment>
<organism evidence="9 10">
    <name type="scientific">Lysobacter enzymogenes</name>
    <dbReference type="NCBI Taxonomy" id="69"/>
    <lineage>
        <taxon>Bacteria</taxon>
        <taxon>Pseudomonadati</taxon>
        <taxon>Pseudomonadota</taxon>
        <taxon>Gammaproteobacteria</taxon>
        <taxon>Lysobacterales</taxon>
        <taxon>Lysobacteraceae</taxon>
        <taxon>Lysobacter</taxon>
    </lineage>
</organism>
<accession>A0A0S2DNK8</accession>
<evidence type="ECO:0000256" key="7">
    <source>
        <dbReference type="RuleBase" id="RU000382"/>
    </source>
</evidence>
<dbReference type="AlphaFoldDB" id="A0A0S2DNK8"/>
<gene>
    <name evidence="9" type="ORF">GLE_4817</name>
</gene>
<protein>
    <submittedName>
        <fullName evidence="9">Pyridoxal-dependent decarboxylase domain protein</fullName>
    </submittedName>
</protein>
<evidence type="ECO:0000256" key="5">
    <source>
        <dbReference type="ARBA" id="ARBA00023239"/>
    </source>
</evidence>
<dbReference type="Proteomes" id="UP000061569">
    <property type="component" value="Chromosome"/>
</dbReference>
<dbReference type="SUPFAM" id="SSF53383">
    <property type="entry name" value="PLP-dependent transferases"/>
    <property type="match status" value="1"/>
</dbReference>
<dbReference type="GO" id="GO:0030170">
    <property type="term" value="F:pyridoxal phosphate binding"/>
    <property type="evidence" value="ECO:0007669"/>
    <property type="project" value="InterPro"/>
</dbReference>
<evidence type="ECO:0000256" key="8">
    <source>
        <dbReference type="SAM" id="MobiDB-lite"/>
    </source>
</evidence>
<keyword evidence="4 6" id="KW-0663">Pyridoxal phosphate</keyword>
<sequence length="568" mass="63125">MTMLQRLALPPRTEAASAPAAPERMQALIERTLELDRHVQRRARADLAALPELALAPDARAALGPKYPARAFAYLEELDRGDDDAPAAEAALLDEAARYFRGAIRPQSPHSLFNMVPEPSVEATAAAWLATAYNANSLMDAFGGEALLIEQQVARKIGRWAGWPQAMGISCNGGKFTIMYAIKSALSRIAPESIRDGLPRDLVILCSEGAHYCVEHAASLLGLGSGRCLRVPSGSDGRMRPDALRRMLDEQHAQGRRVAAIVCCGGTTINFNCEDAREVREIADAFARERKLPARPYLHLDSVIGWLYLSLLDADEAQLRERVPDPRSRARIAEVLRRLRGVDGFDSLGVDFHKDGLCPYASSFFVARDRRFMDELGDGSYRYGEQDFQYGQFRAYRYTFENSRPGQGILAAWMNLRRLGRAGYGDYLAGLHQARDALADALQRHGLFRVLNRASLGWELVFEAPFAPDLLALAPSRQDLALGFMQECWDRVNAGYDLPLFSIVPGYRIDNDPDAVTTGFLLYPMQQRSDAQWDRAVALIAAQFHDFQARLRAQPRALSASAFEKPIR</sequence>
<evidence type="ECO:0000256" key="6">
    <source>
        <dbReference type="PIRSR" id="PIRSR602129-50"/>
    </source>
</evidence>
<reference evidence="9 10" key="1">
    <citation type="submission" date="2015-11" db="EMBL/GenBank/DDBJ databases">
        <title>Genome sequences of Lysobacter enzymogenes strain C3 and Lysobacter antibioticus ATCC 29479.</title>
        <authorList>
            <person name="Kobayashi D.Y."/>
        </authorList>
    </citation>
    <scope>NUCLEOTIDE SEQUENCE [LARGE SCALE GENOMIC DNA]</scope>
    <source>
        <strain evidence="9 10">C3</strain>
    </source>
</reference>
<dbReference type="GO" id="GO:0019752">
    <property type="term" value="P:carboxylic acid metabolic process"/>
    <property type="evidence" value="ECO:0007669"/>
    <property type="project" value="InterPro"/>
</dbReference>
<dbReference type="InterPro" id="IPR002129">
    <property type="entry name" value="PyrdxlP-dep_de-COase"/>
</dbReference>
<evidence type="ECO:0000313" key="10">
    <source>
        <dbReference type="Proteomes" id="UP000061569"/>
    </source>
</evidence>
<dbReference type="PATRIC" id="fig|69.6.peg.4748"/>
<evidence type="ECO:0000256" key="2">
    <source>
        <dbReference type="ARBA" id="ARBA00009533"/>
    </source>
</evidence>
<dbReference type="STRING" id="69.GLE_4817"/>
<dbReference type="KEGG" id="lez:GLE_4817"/>
<dbReference type="InterPro" id="IPR015421">
    <property type="entry name" value="PyrdxlP-dep_Trfase_major"/>
</dbReference>
<evidence type="ECO:0000256" key="4">
    <source>
        <dbReference type="ARBA" id="ARBA00022898"/>
    </source>
</evidence>
<dbReference type="GO" id="GO:0005737">
    <property type="term" value="C:cytoplasm"/>
    <property type="evidence" value="ECO:0007669"/>
    <property type="project" value="TreeGrafter"/>
</dbReference>
<dbReference type="EMBL" id="CP013140">
    <property type="protein sequence ID" value="ALN60158.1"/>
    <property type="molecule type" value="Genomic_DNA"/>
</dbReference>
<keyword evidence="3" id="KW-0210">Decarboxylase</keyword>
<evidence type="ECO:0000256" key="3">
    <source>
        <dbReference type="ARBA" id="ARBA00022793"/>
    </source>
</evidence>
<evidence type="ECO:0000256" key="1">
    <source>
        <dbReference type="ARBA" id="ARBA00001933"/>
    </source>
</evidence>
<keyword evidence="5 7" id="KW-0456">Lyase</keyword>
<feature type="region of interest" description="Disordered" evidence="8">
    <location>
        <begin position="1"/>
        <end position="21"/>
    </location>
</feature>
<feature type="modified residue" description="N6-(pyridoxal phosphate)lysine" evidence="6">
    <location>
        <position position="354"/>
    </location>
</feature>
<name>A0A0S2DNK8_LYSEN</name>
<dbReference type="InterPro" id="IPR015424">
    <property type="entry name" value="PyrdxlP-dep_Trfase"/>
</dbReference>
<evidence type="ECO:0000313" key="9">
    <source>
        <dbReference type="EMBL" id="ALN60158.1"/>
    </source>
</evidence>
<comment type="similarity">
    <text evidence="2 7">Belongs to the group II decarboxylase family.</text>
</comment>
<dbReference type="Gene3D" id="3.40.640.10">
    <property type="entry name" value="Type I PLP-dependent aspartate aminotransferase-like (Major domain)"/>
    <property type="match status" value="1"/>
</dbReference>
<proteinExistence type="inferred from homology"/>
<dbReference type="PANTHER" id="PTHR45677">
    <property type="entry name" value="GLUTAMATE DECARBOXYLASE-RELATED"/>
    <property type="match status" value="1"/>
</dbReference>